<proteinExistence type="predicted"/>
<gene>
    <name evidence="2" type="ORF">BECKDK2373C_GA0170839_103148</name>
</gene>
<evidence type="ECO:0000313" key="2">
    <source>
        <dbReference type="EMBL" id="VFJ51288.1"/>
    </source>
</evidence>
<accession>A0A450SEX0</accession>
<dbReference type="AlphaFoldDB" id="A0A450SEX0"/>
<reference evidence="2" key="1">
    <citation type="submission" date="2019-02" db="EMBL/GenBank/DDBJ databases">
        <authorList>
            <person name="Gruber-Vodicka R. H."/>
            <person name="Seah K. B. B."/>
        </authorList>
    </citation>
    <scope>NUCLEOTIDE SEQUENCE</scope>
    <source>
        <strain evidence="2">BECK_DK161</strain>
    </source>
</reference>
<organism evidence="2">
    <name type="scientific">Candidatus Kentrum sp. DK</name>
    <dbReference type="NCBI Taxonomy" id="2126562"/>
    <lineage>
        <taxon>Bacteria</taxon>
        <taxon>Pseudomonadati</taxon>
        <taxon>Pseudomonadota</taxon>
        <taxon>Gammaproteobacteria</taxon>
        <taxon>Candidatus Kentrum</taxon>
    </lineage>
</organism>
<evidence type="ECO:0000256" key="1">
    <source>
        <dbReference type="SAM" id="MobiDB-lite"/>
    </source>
</evidence>
<name>A0A450SEX0_9GAMM</name>
<protein>
    <submittedName>
        <fullName evidence="2">Uncharacterized protein</fullName>
    </submittedName>
</protein>
<feature type="region of interest" description="Disordered" evidence="1">
    <location>
        <begin position="72"/>
        <end position="103"/>
    </location>
</feature>
<dbReference type="EMBL" id="CAADEY010000031">
    <property type="protein sequence ID" value="VFJ51288.1"/>
    <property type="molecule type" value="Genomic_DNA"/>
</dbReference>
<sequence>MYFALTGLTQHPARSRGVAPGCIDYAPLGQRKKARRLVSLVPTLARSHARSFPRSLVPTRLAWEPISGAPAPHIPASIGKSPNGPQRVARRLGGKERTPTGRHRKYRSIRVCVRLRGPASRPAVRDFARFHAPCVGTKLRCARTAYPKHLGSQYHRPFLSLPNRAW</sequence>